<evidence type="ECO:0000313" key="2">
    <source>
        <dbReference type="EMBL" id="EAZ00636.1"/>
    </source>
</evidence>
<feature type="compositionally biased region" description="Basic and acidic residues" evidence="1">
    <location>
        <begin position="100"/>
        <end position="116"/>
    </location>
</feature>
<reference evidence="2 3" key="1">
    <citation type="journal article" date="2005" name="PLoS Biol.">
        <title>The genomes of Oryza sativa: a history of duplications.</title>
        <authorList>
            <person name="Yu J."/>
            <person name="Wang J."/>
            <person name="Lin W."/>
            <person name="Li S."/>
            <person name="Li H."/>
            <person name="Zhou J."/>
            <person name="Ni P."/>
            <person name="Dong W."/>
            <person name="Hu S."/>
            <person name="Zeng C."/>
            <person name="Zhang J."/>
            <person name="Zhang Y."/>
            <person name="Li R."/>
            <person name="Xu Z."/>
            <person name="Li S."/>
            <person name="Li X."/>
            <person name="Zheng H."/>
            <person name="Cong L."/>
            <person name="Lin L."/>
            <person name="Yin J."/>
            <person name="Geng J."/>
            <person name="Li G."/>
            <person name="Shi J."/>
            <person name="Liu J."/>
            <person name="Lv H."/>
            <person name="Li J."/>
            <person name="Wang J."/>
            <person name="Deng Y."/>
            <person name="Ran L."/>
            <person name="Shi X."/>
            <person name="Wang X."/>
            <person name="Wu Q."/>
            <person name="Li C."/>
            <person name="Ren X."/>
            <person name="Wang J."/>
            <person name="Wang X."/>
            <person name="Li D."/>
            <person name="Liu D."/>
            <person name="Zhang X."/>
            <person name="Ji Z."/>
            <person name="Zhao W."/>
            <person name="Sun Y."/>
            <person name="Zhang Z."/>
            <person name="Bao J."/>
            <person name="Han Y."/>
            <person name="Dong L."/>
            <person name="Ji J."/>
            <person name="Chen P."/>
            <person name="Wu S."/>
            <person name="Liu J."/>
            <person name="Xiao Y."/>
            <person name="Bu D."/>
            <person name="Tan J."/>
            <person name="Yang L."/>
            <person name="Ye C."/>
            <person name="Zhang J."/>
            <person name="Xu J."/>
            <person name="Zhou Y."/>
            <person name="Yu Y."/>
            <person name="Zhang B."/>
            <person name="Zhuang S."/>
            <person name="Wei H."/>
            <person name="Liu B."/>
            <person name="Lei M."/>
            <person name="Yu H."/>
            <person name="Li Y."/>
            <person name="Xu H."/>
            <person name="Wei S."/>
            <person name="He X."/>
            <person name="Fang L."/>
            <person name="Zhang Z."/>
            <person name="Zhang Y."/>
            <person name="Huang X."/>
            <person name="Su Z."/>
            <person name="Tong W."/>
            <person name="Li J."/>
            <person name="Tong Z."/>
            <person name="Li S."/>
            <person name="Ye J."/>
            <person name="Wang L."/>
            <person name="Fang L."/>
            <person name="Lei T."/>
            <person name="Chen C."/>
            <person name="Chen H."/>
            <person name="Xu Z."/>
            <person name="Li H."/>
            <person name="Huang H."/>
            <person name="Zhang F."/>
            <person name="Xu H."/>
            <person name="Li N."/>
            <person name="Zhao C."/>
            <person name="Li S."/>
            <person name="Dong L."/>
            <person name="Huang Y."/>
            <person name="Li L."/>
            <person name="Xi Y."/>
            <person name="Qi Q."/>
            <person name="Li W."/>
            <person name="Zhang B."/>
            <person name="Hu W."/>
            <person name="Zhang Y."/>
            <person name="Tian X."/>
            <person name="Jiao Y."/>
            <person name="Liang X."/>
            <person name="Jin J."/>
            <person name="Gao L."/>
            <person name="Zheng W."/>
            <person name="Hao B."/>
            <person name="Liu S."/>
            <person name="Wang W."/>
            <person name="Yuan L."/>
            <person name="Cao M."/>
            <person name="McDermott J."/>
            <person name="Samudrala R."/>
            <person name="Wang J."/>
            <person name="Wong G.K."/>
            <person name="Yang H."/>
        </authorList>
    </citation>
    <scope>NUCLEOTIDE SEQUENCE [LARGE SCALE GENOMIC DNA]</scope>
    <source>
        <strain evidence="3">cv. 93-11</strain>
    </source>
</reference>
<dbReference type="OMA" id="GTCHGPA"/>
<proteinExistence type="predicted"/>
<gene>
    <name evidence="2" type="ORF">OsI_22658</name>
</gene>
<dbReference type="EMBL" id="CM000131">
    <property type="protein sequence ID" value="EAZ00636.1"/>
    <property type="molecule type" value="Genomic_DNA"/>
</dbReference>
<name>A2YC25_ORYSI</name>
<protein>
    <submittedName>
        <fullName evidence="2">Uncharacterized protein</fullName>
    </submittedName>
</protein>
<keyword evidence="3" id="KW-1185">Reference proteome</keyword>
<sequence>MATPSAAAGKVVDGELAGGGAHAPGAANERRQTRSGRDKGRPRARPTTAAARSASRRRPRARPAMAAAAQSTSGGEVSVEHAASSGDSGSQIPDLAAPPDRGEHHGDAQGHDDDRSSSITELMVSRLAGMPLDKSFYERYSSCSPGGMLPDNLLPVRFSLLSPFSLLRNDDSAGGGALGTCHGPASRGR</sequence>
<accession>A2YC25</accession>
<evidence type="ECO:0000256" key="1">
    <source>
        <dbReference type="SAM" id="MobiDB-lite"/>
    </source>
</evidence>
<feature type="compositionally biased region" description="Basic and acidic residues" evidence="1">
    <location>
        <begin position="28"/>
        <end position="41"/>
    </location>
</feature>
<organism evidence="2 3">
    <name type="scientific">Oryza sativa subsp. indica</name>
    <name type="common">Rice</name>
    <dbReference type="NCBI Taxonomy" id="39946"/>
    <lineage>
        <taxon>Eukaryota</taxon>
        <taxon>Viridiplantae</taxon>
        <taxon>Streptophyta</taxon>
        <taxon>Embryophyta</taxon>
        <taxon>Tracheophyta</taxon>
        <taxon>Spermatophyta</taxon>
        <taxon>Magnoliopsida</taxon>
        <taxon>Liliopsida</taxon>
        <taxon>Poales</taxon>
        <taxon>Poaceae</taxon>
        <taxon>BOP clade</taxon>
        <taxon>Oryzoideae</taxon>
        <taxon>Oryzeae</taxon>
        <taxon>Oryzinae</taxon>
        <taxon>Oryza</taxon>
        <taxon>Oryza sativa</taxon>
    </lineage>
</organism>
<dbReference type="Proteomes" id="UP000007015">
    <property type="component" value="Chromosome 6"/>
</dbReference>
<dbReference type="AlphaFoldDB" id="A2YC25"/>
<dbReference type="Gramene" id="BGIOSGA022747-TA">
    <property type="protein sequence ID" value="BGIOSGA022747-PA"/>
    <property type="gene ID" value="BGIOSGA022747"/>
</dbReference>
<evidence type="ECO:0000313" key="3">
    <source>
        <dbReference type="Proteomes" id="UP000007015"/>
    </source>
</evidence>
<dbReference type="HOGENOM" id="CLU_1436610_0_0_1"/>
<feature type="region of interest" description="Disordered" evidence="1">
    <location>
        <begin position="1"/>
        <end position="119"/>
    </location>
</feature>